<dbReference type="OMA" id="KPMERIS"/>
<proteinExistence type="predicted"/>
<evidence type="ECO:0000313" key="3">
    <source>
        <dbReference type="Proteomes" id="UP000002872"/>
    </source>
</evidence>
<gene>
    <name evidence="2" type="ORF">NEQG_01857</name>
</gene>
<feature type="signal peptide" evidence="1">
    <location>
        <begin position="1"/>
        <end position="21"/>
    </location>
</feature>
<accession>I3EEY8</accession>
<dbReference type="EMBL" id="GL870880">
    <property type="protein sequence ID" value="EIJ87785.1"/>
    <property type="molecule type" value="Genomic_DNA"/>
</dbReference>
<organism evidence="2 3">
    <name type="scientific">Nematocida parisii (strain ERTm3)</name>
    <name type="common">Nematode killer fungus</name>
    <dbReference type="NCBI Taxonomy" id="935791"/>
    <lineage>
        <taxon>Eukaryota</taxon>
        <taxon>Fungi</taxon>
        <taxon>Fungi incertae sedis</taxon>
        <taxon>Microsporidia</taxon>
        <taxon>Nematocida</taxon>
    </lineage>
</organism>
<dbReference type="Proteomes" id="UP000002872">
    <property type="component" value="Unassembled WGS sequence"/>
</dbReference>
<reference evidence="2" key="1">
    <citation type="submission" date="2011-01" db="EMBL/GenBank/DDBJ databases">
        <title>The Genome Sequence of Nematocida parisii strain ERTm3.</title>
        <authorList>
            <consortium name="The Broad Institute Genome Sequencing Platform"/>
            <consortium name="The Broad Institute Genome Sequencing Center for Infectious Disease"/>
            <person name="Cuomo C."/>
            <person name="Troemel E."/>
            <person name="Young S.K."/>
            <person name="Zeng Q."/>
            <person name="Gargeya S."/>
            <person name="Fitzgerald M."/>
            <person name="Haas B."/>
            <person name="Abouelleil A."/>
            <person name="Alvarado L."/>
            <person name="Arachchi H.M."/>
            <person name="Berlin A."/>
            <person name="Chapman S.B."/>
            <person name="Gearin G."/>
            <person name="Goldberg J."/>
            <person name="Griggs A."/>
            <person name="Gujja S."/>
            <person name="Hansen M."/>
            <person name="Heiman D."/>
            <person name="Howarth C."/>
            <person name="Larimer J."/>
            <person name="Lui A."/>
            <person name="MacDonald P.J.P."/>
            <person name="McCowen C."/>
            <person name="Montmayeur A."/>
            <person name="Murphy C."/>
            <person name="Neiman D."/>
            <person name="Pearson M."/>
            <person name="Priest M."/>
            <person name="Roberts A."/>
            <person name="Saif S."/>
            <person name="Shea T."/>
            <person name="Sisk P."/>
            <person name="Stolte C."/>
            <person name="Sykes S."/>
            <person name="Wortman J."/>
            <person name="Nusbaum C."/>
            <person name="Birren B."/>
        </authorList>
    </citation>
    <scope>NUCLEOTIDE SEQUENCE</scope>
    <source>
        <strain evidence="2">ERTm3</strain>
    </source>
</reference>
<dbReference type="AlphaFoldDB" id="I3EEY8"/>
<dbReference type="HOGENOM" id="CLU_1603190_0_0_1"/>
<protein>
    <submittedName>
        <fullName evidence="2">Uncharacterized protein</fullName>
    </submittedName>
</protein>
<keyword evidence="1" id="KW-0732">Signal</keyword>
<dbReference type="InParanoid" id="I3EEY8"/>
<name>I3EEY8_NEMP3</name>
<dbReference type="OrthoDB" id="2186415at2759"/>
<evidence type="ECO:0000256" key="1">
    <source>
        <dbReference type="SAM" id="SignalP"/>
    </source>
</evidence>
<sequence length="167" mass="19488">MNYQRIFVLGLFILNIQKIRGEMGGVIIEDISLKNDILIEDHTRTIDDYFIAQRCIDTFCIKNIGESVIKGVFIPEHNIQHLSYYDDLGSIHKKIFRNSMFLLGFRYPVKPNERISFSVETIYKGTKKSNSEVWPFDNAAVLKRSVESTYFNIFKRAVPTDDYYSKV</sequence>
<keyword evidence="3" id="KW-1185">Reference proteome</keyword>
<feature type="chain" id="PRO_5003670527" evidence="1">
    <location>
        <begin position="22"/>
        <end position="167"/>
    </location>
</feature>
<dbReference type="VEuPathDB" id="MicrosporidiaDB:NEQG_01857"/>
<evidence type="ECO:0000313" key="2">
    <source>
        <dbReference type="EMBL" id="EIJ87785.1"/>
    </source>
</evidence>